<gene>
    <name evidence="2" type="ORF">BDV98DRAFT_545750</name>
</gene>
<evidence type="ECO:0000313" key="2">
    <source>
        <dbReference type="EMBL" id="TFL03647.1"/>
    </source>
</evidence>
<reference evidence="2 3" key="1">
    <citation type="journal article" date="2019" name="Nat. Ecol. Evol.">
        <title>Megaphylogeny resolves global patterns of mushroom evolution.</title>
        <authorList>
            <person name="Varga T."/>
            <person name="Krizsan K."/>
            <person name="Foldi C."/>
            <person name="Dima B."/>
            <person name="Sanchez-Garcia M."/>
            <person name="Sanchez-Ramirez S."/>
            <person name="Szollosi G.J."/>
            <person name="Szarkandi J.G."/>
            <person name="Papp V."/>
            <person name="Albert L."/>
            <person name="Andreopoulos W."/>
            <person name="Angelini C."/>
            <person name="Antonin V."/>
            <person name="Barry K.W."/>
            <person name="Bougher N.L."/>
            <person name="Buchanan P."/>
            <person name="Buyck B."/>
            <person name="Bense V."/>
            <person name="Catcheside P."/>
            <person name="Chovatia M."/>
            <person name="Cooper J."/>
            <person name="Damon W."/>
            <person name="Desjardin D."/>
            <person name="Finy P."/>
            <person name="Geml J."/>
            <person name="Haridas S."/>
            <person name="Hughes K."/>
            <person name="Justo A."/>
            <person name="Karasinski D."/>
            <person name="Kautmanova I."/>
            <person name="Kiss B."/>
            <person name="Kocsube S."/>
            <person name="Kotiranta H."/>
            <person name="LaButti K.M."/>
            <person name="Lechner B.E."/>
            <person name="Liimatainen K."/>
            <person name="Lipzen A."/>
            <person name="Lukacs Z."/>
            <person name="Mihaltcheva S."/>
            <person name="Morgado L.N."/>
            <person name="Niskanen T."/>
            <person name="Noordeloos M.E."/>
            <person name="Ohm R.A."/>
            <person name="Ortiz-Santana B."/>
            <person name="Ovrebo C."/>
            <person name="Racz N."/>
            <person name="Riley R."/>
            <person name="Savchenko A."/>
            <person name="Shiryaev A."/>
            <person name="Soop K."/>
            <person name="Spirin V."/>
            <person name="Szebenyi C."/>
            <person name="Tomsovsky M."/>
            <person name="Tulloss R.E."/>
            <person name="Uehling J."/>
            <person name="Grigoriev I.V."/>
            <person name="Vagvolgyi C."/>
            <person name="Papp T."/>
            <person name="Martin F.M."/>
            <person name="Miettinen O."/>
            <person name="Hibbett D.S."/>
            <person name="Nagy L.G."/>
        </authorList>
    </citation>
    <scope>NUCLEOTIDE SEQUENCE [LARGE SCALE GENOMIC DNA]</scope>
    <source>
        <strain evidence="2 3">CBS 309.79</strain>
    </source>
</reference>
<dbReference type="Proteomes" id="UP000305067">
    <property type="component" value="Unassembled WGS sequence"/>
</dbReference>
<dbReference type="AlphaFoldDB" id="A0A5C3QQ04"/>
<organism evidence="2 3">
    <name type="scientific">Pterulicium gracile</name>
    <dbReference type="NCBI Taxonomy" id="1884261"/>
    <lineage>
        <taxon>Eukaryota</taxon>
        <taxon>Fungi</taxon>
        <taxon>Dikarya</taxon>
        <taxon>Basidiomycota</taxon>
        <taxon>Agaricomycotina</taxon>
        <taxon>Agaricomycetes</taxon>
        <taxon>Agaricomycetidae</taxon>
        <taxon>Agaricales</taxon>
        <taxon>Pleurotineae</taxon>
        <taxon>Pterulaceae</taxon>
        <taxon>Pterulicium</taxon>
    </lineage>
</organism>
<proteinExistence type="predicted"/>
<sequence>MVVRHLLRHWLFYGFLAVNITTFFFVLREDSKDGPRVPLSAFLERSGQTIIDPRQASSRQPDVTAIILNWSRFPNVLRISGLLCGDALRDTIALDFLSTGCAASRLRIVNSPSNVLFEARYLACYKASTPWCYIQDDDYLVSPEVIWSMRHKVAEGKQEPIYLGPPHEQLLTHLRQVRSSNWSSSFSWLGYGSIMSRKEAGLFLNAMKSLEFETDERAMADNYFSVLRNVVPETWFDHNNNLGGGEPFTVGAAGDERNNVHILRATEYLSMLFPCEGSSCSSHRKETDPVAPEFVRRSANLERDRKAIYKAACLKSACVLETSIQLFQRAETRMASRPTDMLIAEQGNPHWFREKRLPFHLDHPLSNAVDGLSNTAFRSEDVGQGDFISLDLLRRVDYPAMSMLWVADETTAHCLEKGQLLVGDSVASLVPSAASPSCAEADHDAHNTLRFCSAPVPAGRHFRLVLRGCSGILSLHEVRLIRA</sequence>
<protein>
    <submittedName>
        <fullName evidence="2">Uncharacterized protein</fullName>
    </submittedName>
</protein>
<feature type="transmembrane region" description="Helical" evidence="1">
    <location>
        <begin position="6"/>
        <end position="27"/>
    </location>
</feature>
<dbReference type="EMBL" id="ML178820">
    <property type="protein sequence ID" value="TFL03647.1"/>
    <property type="molecule type" value="Genomic_DNA"/>
</dbReference>
<evidence type="ECO:0000256" key="1">
    <source>
        <dbReference type="SAM" id="Phobius"/>
    </source>
</evidence>
<dbReference type="STRING" id="1884261.A0A5C3QQ04"/>
<evidence type="ECO:0000313" key="3">
    <source>
        <dbReference type="Proteomes" id="UP000305067"/>
    </source>
</evidence>
<keyword evidence="1" id="KW-0812">Transmembrane</keyword>
<name>A0A5C3QQ04_9AGAR</name>
<keyword evidence="1" id="KW-1133">Transmembrane helix</keyword>
<dbReference type="OrthoDB" id="1684102at2759"/>
<keyword evidence="1" id="KW-0472">Membrane</keyword>
<keyword evidence="3" id="KW-1185">Reference proteome</keyword>
<accession>A0A5C3QQ04</accession>